<evidence type="ECO:0000259" key="7">
    <source>
        <dbReference type="PROSITE" id="PS50404"/>
    </source>
</evidence>
<dbReference type="SFLD" id="SFLDG00358">
    <property type="entry name" value="Main_(cytGST)"/>
    <property type="match status" value="1"/>
</dbReference>
<sequence length="272" mass="31016">MIYLVDRYAKDDVGGQLYPKDPQKRAVVNQRLYFDMGTLYQRFGDYYYPQIFEGAAANPENYKKIGEALEFLDTFLCGQQRIAGGSCLNSGRFECAGNTDNLRSSWLNPQHTIPTLVDNGFSLWESRAIMGYLVEKYGKDDKLYPKDPQKRALVNQRLYFDMGVFYQRFGDYWYPQIFAKQPANPDNFKKMEEAVGFLNTFLEGHQYAAGDELTIADLSLAASAATYEVAGFDFSKYPNVQAWLERCKKNAPGYDLNQAGADEFKAKFLSGM</sequence>
<feature type="domain" description="GST C-terminal" evidence="8">
    <location>
        <begin position="21"/>
        <end position="149"/>
    </location>
</feature>
<proteinExistence type="inferred from homology"/>
<dbReference type="InterPro" id="IPR036249">
    <property type="entry name" value="Thioredoxin-like_sf"/>
</dbReference>
<dbReference type="PANTHER" id="PTHR43969:SF9">
    <property type="entry name" value="GLUTATHIONE S TRANSFERASE D10, ISOFORM A-RELATED"/>
    <property type="match status" value="1"/>
</dbReference>
<dbReference type="Pfam" id="PF00043">
    <property type="entry name" value="GST_C"/>
    <property type="match status" value="1"/>
</dbReference>
<dbReference type="InterPro" id="IPR004045">
    <property type="entry name" value="Glutathione_S-Trfase_N"/>
</dbReference>
<evidence type="ECO:0000313" key="9">
    <source>
        <dbReference type="EnsemblMetazoa" id="AALFPA23_020189.P29748"/>
    </source>
</evidence>
<dbReference type="Gene3D" id="3.40.30.10">
    <property type="entry name" value="Glutaredoxin"/>
    <property type="match status" value="1"/>
</dbReference>
<evidence type="ECO:0000256" key="6">
    <source>
        <dbReference type="ARBA" id="ARBA00047960"/>
    </source>
</evidence>
<organism evidence="9 10">
    <name type="scientific">Aedes albopictus</name>
    <name type="common">Asian tiger mosquito</name>
    <name type="synonym">Stegomyia albopicta</name>
    <dbReference type="NCBI Taxonomy" id="7160"/>
    <lineage>
        <taxon>Eukaryota</taxon>
        <taxon>Metazoa</taxon>
        <taxon>Ecdysozoa</taxon>
        <taxon>Arthropoda</taxon>
        <taxon>Hexapoda</taxon>
        <taxon>Insecta</taxon>
        <taxon>Pterygota</taxon>
        <taxon>Neoptera</taxon>
        <taxon>Endopterygota</taxon>
        <taxon>Diptera</taxon>
        <taxon>Nematocera</taxon>
        <taxon>Culicoidea</taxon>
        <taxon>Culicidae</taxon>
        <taxon>Culicinae</taxon>
        <taxon>Aedini</taxon>
        <taxon>Aedes</taxon>
        <taxon>Stegomyia</taxon>
    </lineage>
</organism>
<dbReference type="EnsemblMetazoa" id="AALFPA23_020189.R29748">
    <property type="protein sequence ID" value="AALFPA23_020189.P29748"/>
    <property type="gene ID" value="AALFPA23_020189"/>
</dbReference>
<dbReference type="PROSITE" id="PS50404">
    <property type="entry name" value="GST_NTER"/>
    <property type="match status" value="1"/>
</dbReference>
<evidence type="ECO:0000256" key="5">
    <source>
        <dbReference type="ARBA" id="ARBA00041523"/>
    </source>
</evidence>
<dbReference type="SUPFAM" id="SSF47616">
    <property type="entry name" value="GST C-terminal domain-like"/>
    <property type="match status" value="2"/>
</dbReference>
<dbReference type="InterPro" id="IPR040079">
    <property type="entry name" value="Glutathione_S-Trfase"/>
</dbReference>
<feature type="domain" description="GST N-terminal" evidence="7">
    <location>
        <begin position="35"/>
        <end position="141"/>
    </location>
</feature>
<evidence type="ECO:0000256" key="2">
    <source>
        <dbReference type="ARBA" id="ARBA00011738"/>
    </source>
</evidence>
<evidence type="ECO:0000259" key="8">
    <source>
        <dbReference type="PROSITE" id="PS50405"/>
    </source>
</evidence>
<keyword evidence="4" id="KW-0808">Transferase</keyword>
<dbReference type="GeneID" id="115253692"/>
<evidence type="ECO:0000256" key="4">
    <source>
        <dbReference type="ARBA" id="ARBA00022679"/>
    </source>
</evidence>
<dbReference type="InterPro" id="IPR004046">
    <property type="entry name" value="GST_C"/>
</dbReference>
<dbReference type="InterPro" id="IPR010987">
    <property type="entry name" value="Glutathione-S-Trfase_C-like"/>
</dbReference>
<evidence type="ECO:0000313" key="10">
    <source>
        <dbReference type="Proteomes" id="UP000069940"/>
    </source>
</evidence>
<dbReference type="CDD" id="cd03177">
    <property type="entry name" value="GST_C_Delta_Epsilon"/>
    <property type="match status" value="1"/>
</dbReference>
<name>A0ABM1ZNG4_AEDAL</name>
<comment type="subunit">
    <text evidence="2">Homodimer.</text>
</comment>
<dbReference type="Proteomes" id="UP000069940">
    <property type="component" value="Unassembled WGS sequence"/>
</dbReference>
<comment type="catalytic activity">
    <reaction evidence="6">
        <text>RX + glutathione = an S-substituted glutathione + a halide anion + H(+)</text>
        <dbReference type="Rhea" id="RHEA:16437"/>
        <dbReference type="ChEBI" id="CHEBI:15378"/>
        <dbReference type="ChEBI" id="CHEBI:16042"/>
        <dbReference type="ChEBI" id="CHEBI:17792"/>
        <dbReference type="ChEBI" id="CHEBI:57925"/>
        <dbReference type="ChEBI" id="CHEBI:90779"/>
        <dbReference type="EC" id="2.5.1.18"/>
    </reaction>
</comment>
<dbReference type="RefSeq" id="XP_062698190.1">
    <property type="nucleotide sequence ID" value="XM_062842206.1"/>
</dbReference>
<dbReference type="EC" id="2.5.1.18" evidence="3"/>
<evidence type="ECO:0000256" key="3">
    <source>
        <dbReference type="ARBA" id="ARBA00012452"/>
    </source>
</evidence>
<dbReference type="InterPro" id="IPR036282">
    <property type="entry name" value="Glutathione-S-Trfase_C_sf"/>
</dbReference>
<reference evidence="9" key="2">
    <citation type="submission" date="2025-05" db="UniProtKB">
        <authorList>
            <consortium name="EnsemblMetazoa"/>
        </authorList>
    </citation>
    <scope>IDENTIFICATION</scope>
    <source>
        <strain evidence="9">Foshan</strain>
    </source>
</reference>
<reference evidence="10" key="1">
    <citation type="journal article" date="2015" name="Proc. Natl. Acad. Sci. U.S.A.">
        <title>Genome sequence of the Asian Tiger mosquito, Aedes albopictus, reveals insights into its biology, genetics, and evolution.</title>
        <authorList>
            <person name="Chen X.G."/>
            <person name="Jiang X."/>
            <person name="Gu J."/>
            <person name="Xu M."/>
            <person name="Wu Y."/>
            <person name="Deng Y."/>
            <person name="Zhang C."/>
            <person name="Bonizzoni M."/>
            <person name="Dermauw W."/>
            <person name="Vontas J."/>
            <person name="Armbruster P."/>
            <person name="Huang X."/>
            <person name="Yang Y."/>
            <person name="Zhang H."/>
            <person name="He W."/>
            <person name="Peng H."/>
            <person name="Liu Y."/>
            <person name="Wu K."/>
            <person name="Chen J."/>
            <person name="Lirakis M."/>
            <person name="Topalis P."/>
            <person name="Van Leeuwen T."/>
            <person name="Hall A.B."/>
            <person name="Jiang X."/>
            <person name="Thorpe C."/>
            <person name="Mueller R.L."/>
            <person name="Sun C."/>
            <person name="Waterhouse R.M."/>
            <person name="Yan G."/>
            <person name="Tu Z.J."/>
            <person name="Fang X."/>
            <person name="James A.A."/>
        </authorList>
    </citation>
    <scope>NUCLEOTIDE SEQUENCE [LARGE SCALE GENOMIC DNA]</scope>
    <source>
        <strain evidence="10">Foshan</strain>
    </source>
</reference>
<dbReference type="PANTHER" id="PTHR43969">
    <property type="entry name" value="GLUTATHIONE S TRANSFERASE D10, ISOFORM A-RELATED"/>
    <property type="match status" value="1"/>
</dbReference>
<dbReference type="SFLD" id="SFLDS00019">
    <property type="entry name" value="Glutathione_Transferase_(cytos"/>
    <property type="match status" value="1"/>
</dbReference>
<dbReference type="Pfam" id="PF02798">
    <property type="entry name" value="GST_N"/>
    <property type="match status" value="1"/>
</dbReference>
<protein>
    <recommendedName>
        <fullName evidence="3">glutathione transferase</fullName>
        <ecNumber evidence="3">2.5.1.18</ecNumber>
    </recommendedName>
    <alternativeName>
        <fullName evidence="5">GST class-theta</fullName>
    </alternativeName>
</protein>
<keyword evidence="10" id="KW-1185">Reference proteome</keyword>
<evidence type="ECO:0000256" key="1">
    <source>
        <dbReference type="ARBA" id="ARBA00009899"/>
    </source>
</evidence>
<comment type="similarity">
    <text evidence="1">Belongs to the GST superfamily. Theta family.</text>
</comment>
<dbReference type="PROSITE" id="PS50405">
    <property type="entry name" value="GST_CTER"/>
    <property type="match status" value="2"/>
</dbReference>
<dbReference type="SUPFAM" id="SSF52833">
    <property type="entry name" value="Thioredoxin-like"/>
    <property type="match status" value="1"/>
</dbReference>
<feature type="domain" description="GST C-terminal" evidence="8">
    <location>
        <begin position="147"/>
        <end position="268"/>
    </location>
</feature>
<accession>A0ABM1ZNG4</accession>
<dbReference type="Gene3D" id="1.20.1050.10">
    <property type="match status" value="2"/>
</dbReference>